<dbReference type="PANTHER" id="PTHR43429">
    <property type="entry name" value="PYRIDINE NUCLEOTIDE-DISULFIDE OXIDOREDUCTASE DOMAIN-CONTAINING"/>
    <property type="match status" value="1"/>
</dbReference>
<dbReference type="PRINTS" id="PR00411">
    <property type="entry name" value="PNDRDTASEI"/>
</dbReference>
<comment type="similarity">
    <text evidence="2">Belongs to the class-III pyridine nucleotide-disulfide oxidoreductase family.</text>
</comment>
<dbReference type="GO" id="GO:0016491">
    <property type="term" value="F:oxidoreductase activity"/>
    <property type="evidence" value="ECO:0007669"/>
    <property type="project" value="UniProtKB-KW"/>
</dbReference>
<protein>
    <submittedName>
        <fullName evidence="9">FAD-dependent pyridine nucleotide-disulphide oxidoreductase</fullName>
    </submittedName>
</protein>
<keyword evidence="3" id="KW-0285">Flavoprotein</keyword>
<dbReference type="Proteomes" id="UP000509448">
    <property type="component" value="Chromosome"/>
</dbReference>
<evidence type="ECO:0000313" key="10">
    <source>
        <dbReference type="Proteomes" id="UP000509448"/>
    </source>
</evidence>
<dbReference type="Pfam" id="PF07992">
    <property type="entry name" value="Pyr_redox_2"/>
    <property type="match status" value="1"/>
</dbReference>
<proteinExistence type="inferred from homology"/>
<keyword evidence="4" id="KW-0274">FAD</keyword>
<feature type="domain" description="Pyridine nucleotide-disulphide oxidoreductase dimerisation" evidence="7">
    <location>
        <begin position="336"/>
        <end position="438"/>
    </location>
</feature>
<evidence type="ECO:0000256" key="1">
    <source>
        <dbReference type="ARBA" id="ARBA00001974"/>
    </source>
</evidence>
<evidence type="ECO:0000313" key="9">
    <source>
        <dbReference type="EMBL" id="BBE41852.1"/>
    </source>
</evidence>
<sequence length="456" mass="48666">MVLHAPDMALRILIVGGGAAGASAAARARKWSQDAEIHMFEAGSMITHAPCGIPYYVGGIVGDPSMLKTYTPSEFSKGRNVNVHVGSRVTRVDLRSRELEVEEAGSTARYGWDRLILATGASPLIPRVEGVGLKGVFTVRLPDGARELRDGLSAAGTVAVIGGGYIGLEMADAARSLGKRVLLFEAMQRVLPTTVDQDVAEVVHEELRANGVELHLSEPLLRLEGRGSVERVITEKGSYPVDAVVLAVGVRPDSALAESVGLRIGETGAVYVNEYMETSEPDVYAAGDLAETTHMVTGKRTWVPLAPPANKMGQVAGANSVSPRSLKFPGVVGTAVTKVFSYYVGRTGLSDEQARGEGIDFESKLIKTRSAAEYYAKYETIYVKLTVERKGGRIIGGQIVSRDKIAAGYLDLMAELVGRGATLDDVFFSDLSYSPATAPVWHPVITAARVLSHGRL</sequence>
<dbReference type="Pfam" id="PF02852">
    <property type="entry name" value="Pyr_redox_dim"/>
    <property type="match status" value="1"/>
</dbReference>
<organism evidence="9 10">
    <name type="scientific">Conexivisphaera calida</name>
    <dbReference type="NCBI Taxonomy" id="1874277"/>
    <lineage>
        <taxon>Archaea</taxon>
        <taxon>Nitrososphaerota</taxon>
        <taxon>Conexivisphaeria</taxon>
        <taxon>Conexivisphaerales</taxon>
        <taxon>Conexivisphaeraceae</taxon>
        <taxon>Conexivisphaera</taxon>
    </lineage>
</organism>
<evidence type="ECO:0000256" key="2">
    <source>
        <dbReference type="ARBA" id="ARBA00009130"/>
    </source>
</evidence>
<dbReference type="InterPro" id="IPR016156">
    <property type="entry name" value="FAD/NAD-linked_Rdtase_dimer_sf"/>
</dbReference>
<keyword evidence="5" id="KW-0560">Oxidoreductase</keyword>
<evidence type="ECO:0000256" key="6">
    <source>
        <dbReference type="ARBA" id="ARBA00023284"/>
    </source>
</evidence>
<evidence type="ECO:0000256" key="3">
    <source>
        <dbReference type="ARBA" id="ARBA00022630"/>
    </source>
</evidence>
<dbReference type="PRINTS" id="PR00368">
    <property type="entry name" value="FADPNR"/>
</dbReference>
<evidence type="ECO:0000256" key="4">
    <source>
        <dbReference type="ARBA" id="ARBA00022827"/>
    </source>
</evidence>
<dbReference type="AlphaFoldDB" id="A0A4P2VDE9"/>
<dbReference type="InterPro" id="IPR036188">
    <property type="entry name" value="FAD/NAD-bd_sf"/>
</dbReference>
<keyword evidence="6" id="KW-0676">Redox-active center</keyword>
<dbReference type="InterPro" id="IPR050260">
    <property type="entry name" value="FAD-bd_OxRdtase"/>
</dbReference>
<evidence type="ECO:0000259" key="8">
    <source>
        <dbReference type="Pfam" id="PF07992"/>
    </source>
</evidence>
<dbReference type="InterPro" id="IPR023753">
    <property type="entry name" value="FAD/NAD-binding_dom"/>
</dbReference>
<dbReference type="EMBL" id="AP018732">
    <property type="protein sequence ID" value="BBE41852.1"/>
    <property type="molecule type" value="Genomic_DNA"/>
</dbReference>
<dbReference type="InterPro" id="IPR004099">
    <property type="entry name" value="Pyr_nucl-diS_OxRdtase_dimer"/>
</dbReference>
<name>A0A4P2VDE9_9ARCH</name>
<dbReference type="SUPFAM" id="SSF51905">
    <property type="entry name" value="FAD/NAD(P)-binding domain"/>
    <property type="match status" value="1"/>
</dbReference>
<evidence type="ECO:0000256" key="5">
    <source>
        <dbReference type="ARBA" id="ARBA00023002"/>
    </source>
</evidence>
<evidence type="ECO:0000259" key="7">
    <source>
        <dbReference type="Pfam" id="PF02852"/>
    </source>
</evidence>
<keyword evidence="10" id="KW-1185">Reference proteome</keyword>
<reference evidence="9 10" key="1">
    <citation type="journal article" date="2019" name="ISME J.">
        <title>Isolation and characterization of a thermophilic sulfur- and iron-reducing thaumarchaeote from a terrestrial acidic hot spring.</title>
        <authorList>
            <person name="Kato S."/>
            <person name="Itoh T."/>
            <person name="Yuki M."/>
            <person name="Nagamori M."/>
            <person name="Ohnishi M."/>
            <person name="Uematsu K."/>
            <person name="Suzuki K."/>
            <person name="Takashina T."/>
            <person name="Ohkuma M."/>
        </authorList>
    </citation>
    <scope>NUCLEOTIDE SEQUENCE [LARGE SCALE GENOMIC DNA]</scope>
    <source>
        <strain evidence="9 10">NAS-02</strain>
    </source>
</reference>
<accession>A0A4P2VDE9</accession>
<dbReference type="KEGG" id="ccai:NAS2_0463"/>
<comment type="cofactor">
    <cofactor evidence="1">
        <name>FAD</name>
        <dbReference type="ChEBI" id="CHEBI:57692"/>
    </cofactor>
</comment>
<dbReference type="PANTHER" id="PTHR43429:SF1">
    <property type="entry name" value="NAD(P)H SULFUR OXIDOREDUCTASE (COA-DEPENDENT)"/>
    <property type="match status" value="1"/>
</dbReference>
<gene>
    <name evidence="9" type="ORF">NAS2_0463</name>
</gene>
<dbReference type="SUPFAM" id="SSF55424">
    <property type="entry name" value="FAD/NAD-linked reductases, dimerisation (C-terminal) domain"/>
    <property type="match status" value="1"/>
</dbReference>
<dbReference type="Gene3D" id="3.50.50.60">
    <property type="entry name" value="FAD/NAD(P)-binding domain"/>
    <property type="match status" value="2"/>
</dbReference>
<feature type="domain" description="FAD/NAD(P)-binding" evidence="8">
    <location>
        <begin position="11"/>
        <end position="312"/>
    </location>
</feature>